<feature type="transmembrane region" description="Helical" evidence="1">
    <location>
        <begin position="315"/>
        <end position="335"/>
    </location>
</feature>
<gene>
    <name evidence="2" type="ORF">Q9295_14855</name>
</gene>
<proteinExistence type="predicted"/>
<protein>
    <submittedName>
        <fullName evidence="2">Uncharacterized protein</fullName>
    </submittedName>
</protein>
<feature type="transmembrane region" description="Helical" evidence="1">
    <location>
        <begin position="91"/>
        <end position="109"/>
    </location>
</feature>
<sequence length="466" mass="50836">MRRQIKHKAQGGCHGRLTPVPAGLSVLLVPGAAWACALPPSVILTLPTRHYITAAALTVALTALLAALAGRLPQMGAQVWARRRDWLPASLTSYVSFLAFLGLVLIGFFGPRDPMHNLMTLVFWTVIWIVVPLASAVFGNIWRPINPWTGPVRIARTLLGRSTGIGLARLGAWPAIGFYLWFIWFQMISSSPDDPAVLAQAALTYWAIIFVLAVAEGEDWLEEGEFFTLLFGFVSRIAPLWAERQDGQLTRMIGWPGAQVLRMAPLSRGSMVFIALVLSALTFEGLSETFFWQGLIGQNPLEPMGRSAVAWQNSFGLLAVFALTLSLLAIGMQLGEKLSQGGMRADRIMLSFLAIASGYHGAHYLMMLLTAGQYTLAALNDPFMSGDSWLGLPPFYVSFGFLTDARIMPLLYGTQFVLILGAHLLAVVLSFQLSGPQRPIAHLPLTILMVGYTVLGLWLLSTARSG</sequence>
<dbReference type="EMBL" id="JAVDBT010000015">
    <property type="protein sequence ID" value="MDQ2067654.1"/>
    <property type="molecule type" value="Genomic_DNA"/>
</dbReference>
<keyword evidence="1" id="KW-1133">Transmembrane helix</keyword>
<feature type="transmembrane region" description="Helical" evidence="1">
    <location>
        <begin position="121"/>
        <end position="142"/>
    </location>
</feature>
<comment type="caution">
    <text evidence="2">The sequence shown here is derived from an EMBL/GenBank/DDBJ whole genome shotgun (WGS) entry which is preliminary data.</text>
</comment>
<feature type="transmembrane region" description="Helical" evidence="1">
    <location>
        <begin position="51"/>
        <end position="70"/>
    </location>
</feature>
<evidence type="ECO:0000313" key="3">
    <source>
        <dbReference type="Proteomes" id="UP001239680"/>
    </source>
</evidence>
<dbReference type="RefSeq" id="WP_306681362.1">
    <property type="nucleotide sequence ID" value="NZ_JAVDBT010000015.1"/>
</dbReference>
<keyword evidence="1" id="KW-0812">Transmembrane</keyword>
<organism evidence="2 3">
    <name type="scientific">Pseudogemmobacter lacusdianii</name>
    <dbReference type="NCBI Taxonomy" id="3069608"/>
    <lineage>
        <taxon>Bacteria</taxon>
        <taxon>Pseudomonadati</taxon>
        <taxon>Pseudomonadota</taxon>
        <taxon>Alphaproteobacteria</taxon>
        <taxon>Rhodobacterales</taxon>
        <taxon>Paracoccaceae</taxon>
        <taxon>Pseudogemmobacter</taxon>
    </lineage>
</organism>
<feature type="transmembrane region" description="Helical" evidence="1">
    <location>
        <begin position="163"/>
        <end position="184"/>
    </location>
</feature>
<evidence type="ECO:0000256" key="1">
    <source>
        <dbReference type="SAM" id="Phobius"/>
    </source>
</evidence>
<feature type="transmembrane region" description="Helical" evidence="1">
    <location>
        <begin position="272"/>
        <end position="295"/>
    </location>
</feature>
<feature type="transmembrane region" description="Helical" evidence="1">
    <location>
        <begin position="196"/>
        <end position="215"/>
    </location>
</feature>
<feature type="transmembrane region" description="Helical" evidence="1">
    <location>
        <begin position="347"/>
        <end position="366"/>
    </location>
</feature>
<keyword evidence="3" id="KW-1185">Reference proteome</keyword>
<accession>A0ABU0W0V9</accession>
<name>A0ABU0W0V9_9RHOB</name>
<feature type="transmembrane region" description="Helical" evidence="1">
    <location>
        <begin position="440"/>
        <end position="460"/>
    </location>
</feature>
<evidence type="ECO:0000313" key="2">
    <source>
        <dbReference type="EMBL" id="MDQ2067654.1"/>
    </source>
</evidence>
<reference evidence="2 3" key="1">
    <citation type="submission" date="2023-08" db="EMBL/GenBank/DDBJ databases">
        <title>Characterization of two Paracoccaceae strains isolated from Phycosphere and proposal of Xinfangfangia lacusdiani sp. nov.</title>
        <authorList>
            <person name="Deng Y."/>
            <person name="Zhang Y.Q."/>
        </authorList>
    </citation>
    <scope>NUCLEOTIDE SEQUENCE [LARGE SCALE GENOMIC DNA]</scope>
    <source>
        <strain evidence="2 3">CPCC 101601</strain>
    </source>
</reference>
<keyword evidence="1" id="KW-0472">Membrane</keyword>
<feature type="transmembrane region" description="Helical" evidence="1">
    <location>
        <begin position="410"/>
        <end position="434"/>
    </location>
</feature>
<dbReference type="Proteomes" id="UP001239680">
    <property type="component" value="Unassembled WGS sequence"/>
</dbReference>